<dbReference type="CDD" id="cd09009">
    <property type="entry name" value="PNP-EcPNPII_like"/>
    <property type="match status" value="1"/>
</dbReference>
<sequence>MKFDKVYCGKAAEYLKTIIPFEPEIGIILGSGLGPLSSSIEDPIVIPYADIPNFLTSTVSSHAGKMIFGRIAGKHIMCMSGRFHYYEGYNFEQLVLPVRVMKLMGVKTLIVTNAAGGANPSYKPGDVMIIKDHIKLNGASPLRGPNCSEFGPRFFDVSDMYTKSLREMALDLAKTSKLTFHEGVYFYMPGPQFETPAEIRAIQIMGGDSVGMSTVTEALAAAHCSMKLLGFSVISNMAAGVKNEALTTEEVDDVTEAISENFSAYIASVIENIQ</sequence>
<evidence type="ECO:0000256" key="2">
    <source>
        <dbReference type="ARBA" id="ARBA00005058"/>
    </source>
</evidence>
<feature type="domain" description="Nucleoside phosphorylase" evidence="9">
    <location>
        <begin position="24"/>
        <end position="271"/>
    </location>
</feature>
<comment type="function">
    <text evidence="1">The purine nucleoside phosphorylases catalyze the phosphorolytic breakdown of the N-glycosidic bond in the beta-(deoxy)ribonucleoside molecules, with the formation of the corresponding free purine bases and pentose-1-phosphate. Cleaves guanosine, inosine, 2'-deoxyguanosine and 2'-deoxyinosine.</text>
</comment>
<comment type="pathway">
    <text evidence="2 7">Purine metabolism; purine nucleoside salvage.</text>
</comment>
<dbReference type="HOGENOM" id="CLU_054456_1_2_9"/>
<dbReference type="GO" id="GO:0004731">
    <property type="term" value="F:purine-nucleoside phosphorylase activity"/>
    <property type="evidence" value="ECO:0007669"/>
    <property type="project" value="UniProtKB-EC"/>
</dbReference>
<dbReference type="NCBIfam" id="TIGR01697">
    <property type="entry name" value="PNPH-PUNA-XAPA"/>
    <property type="match status" value="1"/>
</dbReference>
<proteinExistence type="inferred from homology"/>
<dbReference type="InterPro" id="IPR011270">
    <property type="entry name" value="Pur_Nuc_Pase_Ino/Guo-sp"/>
</dbReference>
<keyword evidence="4 7" id="KW-0328">Glycosyltransferase</keyword>
<dbReference type="EC" id="2.4.2.1" evidence="7"/>
<feature type="binding site" evidence="8">
    <location>
        <position position="31"/>
    </location>
    <ligand>
        <name>phosphate</name>
        <dbReference type="ChEBI" id="CHEBI:43474"/>
    </ligand>
</feature>
<evidence type="ECO:0000256" key="1">
    <source>
        <dbReference type="ARBA" id="ARBA00002678"/>
    </source>
</evidence>
<evidence type="ECO:0000256" key="8">
    <source>
        <dbReference type="PIRSR" id="PIRSR000477-2"/>
    </source>
</evidence>
<dbReference type="OrthoDB" id="1523230at2"/>
<keyword evidence="5 7" id="KW-0808">Transferase</keyword>
<dbReference type="NCBIfam" id="TIGR01700">
    <property type="entry name" value="PNPH"/>
    <property type="match status" value="1"/>
</dbReference>
<feature type="binding site" evidence="8">
    <location>
        <begin position="82"/>
        <end position="84"/>
    </location>
    <ligand>
        <name>phosphate</name>
        <dbReference type="ChEBI" id="CHEBI:43474"/>
    </ligand>
</feature>
<dbReference type="UniPathway" id="UPA00606"/>
<evidence type="ECO:0000256" key="7">
    <source>
        <dbReference type="PIRNR" id="PIRNR000477"/>
    </source>
</evidence>
<dbReference type="Gene3D" id="3.40.50.1580">
    <property type="entry name" value="Nucleoside phosphorylase domain"/>
    <property type="match status" value="1"/>
</dbReference>
<evidence type="ECO:0000256" key="6">
    <source>
        <dbReference type="ARBA" id="ARBA00048556"/>
    </source>
</evidence>
<dbReference type="STRING" id="706433.HMPREF9430_00872"/>
<dbReference type="Pfam" id="PF01048">
    <property type="entry name" value="PNP_UDP_1"/>
    <property type="match status" value="1"/>
</dbReference>
<dbReference type="NCBIfam" id="NF006054">
    <property type="entry name" value="PRK08202.1"/>
    <property type="match status" value="1"/>
</dbReference>
<feature type="binding site" evidence="8">
    <location>
        <position position="62"/>
    </location>
    <ligand>
        <name>phosphate</name>
        <dbReference type="ChEBI" id="CHEBI:43474"/>
    </ligand>
</feature>
<feature type="binding site" evidence="8">
    <location>
        <position position="114"/>
    </location>
    <ligand>
        <name>phosphate</name>
        <dbReference type="ChEBI" id="CHEBI:43474"/>
    </ligand>
</feature>
<dbReference type="InterPro" id="IPR035994">
    <property type="entry name" value="Nucleoside_phosphorylase_sf"/>
</dbReference>
<evidence type="ECO:0000256" key="4">
    <source>
        <dbReference type="ARBA" id="ARBA00022676"/>
    </source>
</evidence>
<evidence type="ECO:0000259" key="9">
    <source>
        <dbReference type="Pfam" id="PF01048"/>
    </source>
</evidence>
<feature type="binding site" evidence="8">
    <location>
        <position position="236"/>
    </location>
    <ligand>
        <name>a purine D-ribonucleoside</name>
        <dbReference type="ChEBI" id="CHEBI:142355"/>
    </ligand>
</feature>
<dbReference type="AlphaFoldDB" id="E7MMV5"/>
<dbReference type="SUPFAM" id="SSF53167">
    <property type="entry name" value="Purine and uridine phosphorylases"/>
    <property type="match status" value="1"/>
</dbReference>
<dbReference type="eggNOG" id="COG0005">
    <property type="taxonomic scope" value="Bacteria"/>
</dbReference>
<comment type="similarity">
    <text evidence="3 7">Belongs to the PNP/MTAP phosphorylase family.</text>
</comment>
<dbReference type="InterPro" id="IPR011268">
    <property type="entry name" value="Purine_phosphorylase"/>
</dbReference>
<dbReference type="PANTHER" id="PTHR11904:SF9">
    <property type="entry name" value="PURINE NUCLEOSIDE PHOSPHORYLASE-RELATED"/>
    <property type="match status" value="1"/>
</dbReference>
<feature type="binding site" evidence="8">
    <location>
        <position position="194"/>
    </location>
    <ligand>
        <name>a purine D-ribonucleoside</name>
        <dbReference type="ChEBI" id="CHEBI:142355"/>
    </ligand>
</feature>
<protein>
    <recommendedName>
        <fullName evidence="7">Purine nucleoside phosphorylase</fullName>
        <ecNumber evidence="7">2.4.2.1</ecNumber>
    </recommendedName>
    <alternativeName>
        <fullName evidence="7">Inosine-guanosine phosphorylase</fullName>
    </alternativeName>
</protein>
<dbReference type="GO" id="GO:0005737">
    <property type="term" value="C:cytoplasm"/>
    <property type="evidence" value="ECO:0007669"/>
    <property type="project" value="TreeGrafter"/>
</dbReference>
<accession>E7MMV5</accession>
<reference evidence="10 11" key="1">
    <citation type="submission" date="2010-08" db="EMBL/GenBank/DDBJ databases">
        <authorList>
            <person name="Weinstock G."/>
            <person name="Sodergren E."/>
            <person name="Clifton S."/>
            <person name="Fulton L."/>
            <person name="Fulton B."/>
            <person name="Courtney L."/>
            <person name="Fronick C."/>
            <person name="Harrison M."/>
            <person name="Strong C."/>
            <person name="Farmer C."/>
            <person name="Delahaunty K."/>
            <person name="Markovic C."/>
            <person name="Hall O."/>
            <person name="Minx P."/>
            <person name="Tomlinson C."/>
            <person name="Mitreva M."/>
            <person name="Hou S."/>
            <person name="Chen J."/>
            <person name="Wollam A."/>
            <person name="Pepin K.H."/>
            <person name="Johnson M."/>
            <person name="Bhonagiri V."/>
            <person name="Zhang X."/>
            <person name="Suruliraj S."/>
            <person name="Warren W."/>
            <person name="Chinwalla A."/>
            <person name="Mardis E.R."/>
            <person name="Wilson R.K."/>
        </authorList>
    </citation>
    <scope>NUCLEOTIDE SEQUENCE [LARGE SCALE GENOMIC DNA]</scope>
    <source>
        <strain evidence="10 11">F0204</strain>
    </source>
</reference>
<dbReference type="InterPro" id="IPR000845">
    <property type="entry name" value="Nucleoside_phosphorylase_d"/>
</dbReference>
<evidence type="ECO:0000256" key="5">
    <source>
        <dbReference type="ARBA" id="ARBA00022679"/>
    </source>
</evidence>
<feature type="binding site" evidence="8">
    <location>
        <position position="213"/>
    </location>
    <ligand>
        <name>phosphate</name>
        <dbReference type="ChEBI" id="CHEBI:43474"/>
    </ligand>
</feature>
<dbReference type="EMBL" id="AECQ01000014">
    <property type="protein sequence ID" value="EFW24604.1"/>
    <property type="molecule type" value="Genomic_DNA"/>
</dbReference>
<evidence type="ECO:0000313" key="10">
    <source>
        <dbReference type="EMBL" id="EFW24604.1"/>
    </source>
</evidence>
<name>E7MMV5_9FIRM</name>
<organism evidence="10 11">
    <name type="scientific">Solobacterium moorei F0204</name>
    <dbReference type="NCBI Taxonomy" id="706433"/>
    <lineage>
        <taxon>Bacteria</taxon>
        <taxon>Bacillati</taxon>
        <taxon>Bacillota</taxon>
        <taxon>Erysipelotrichia</taxon>
        <taxon>Erysipelotrichales</taxon>
        <taxon>Erysipelotrichaceae</taxon>
        <taxon>Solobacterium</taxon>
    </lineage>
</organism>
<comment type="catalytic activity">
    <reaction evidence="6">
        <text>a purine 2'-deoxy-D-ribonucleoside + phosphate = a purine nucleobase + 2-deoxy-alpha-D-ribose 1-phosphate</text>
        <dbReference type="Rhea" id="RHEA:36431"/>
        <dbReference type="ChEBI" id="CHEBI:26386"/>
        <dbReference type="ChEBI" id="CHEBI:43474"/>
        <dbReference type="ChEBI" id="CHEBI:57259"/>
        <dbReference type="ChEBI" id="CHEBI:142361"/>
        <dbReference type="EC" id="2.4.2.1"/>
    </reaction>
</comment>
<evidence type="ECO:0000256" key="3">
    <source>
        <dbReference type="ARBA" id="ARBA00006751"/>
    </source>
</evidence>
<dbReference type="PIRSF" id="PIRSF000477">
    <property type="entry name" value="PurNPase"/>
    <property type="match status" value="1"/>
</dbReference>
<comment type="caution">
    <text evidence="10">The sequence shown here is derived from an EMBL/GenBank/DDBJ whole genome shotgun (WGS) entry which is preliminary data.</text>
</comment>
<dbReference type="GO" id="GO:0009116">
    <property type="term" value="P:nucleoside metabolic process"/>
    <property type="evidence" value="ECO:0007669"/>
    <property type="project" value="InterPro"/>
</dbReference>
<dbReference type="RefSeq" id="WP_006525708.1">
    <property type="nucleotide sequence ID" value="NZ_GL637655.1"/>
</dbReference>
<dbReference type="Proteomes" id="UP000004097">
    <property type="component" value="Unassembled WGS sequence"/>
</dbReference>
<gene>
    <name evidence="10" type="ORF">HMPREF9430_00872</name>
</gene>
<keyword evidence="11" id="KW-1185">Reference proteome</keyword>
<evidence type="ECO:0000313" key="11">
    <source>
        <dbReference type="Proteomes" id="UP000004097"/>
    </source>
</evidence>
<dbReference type="PANTHER" id="PTHR11904">
    <property type="entry name" value="METHYLTHIOADENOSINE/PURINE NUCLEOSIDE PHOSPHORYLASE"/>
    <property type="match status" value="1"/>
</dbReference>